<accession>A0ABR2SME2</accession>
<dbReference type="Gene3D" id="1.25.70.10">
    <property type="entry name" value="Transcription termination factor 3, mitochondrial"/>
    <property type="match status" value="1"/>
</dbReference>
<keyword evidence="2" id="KW-0805">Transcription regulation</keyword>
<protein>
    <submittedName>
        <fullName evidence="4">Uncharacterized protein</fullName>
    </submittedName>
</protein>
<dbReference type="EMBL" id="JBBPBN010000013">
    <property type="protein sequence ID" value="KAK9026425.1"/>
    <property type="molecule type" value="Genomic_DNA"/>
</dbReference>
<comment type="similarity">
    <text evidence="1">Belongs to the mTERF family.</text>
</comment>
<dbReference type="PANTHER" id="PTHR13068:SF130">
    <property type="entry name" value="TRANSCRIPTION TERMINATION FACTOR MTERF6, CHLOROPLASTIC_MITOCHONDRIAL-LIKE"/>
    <property type="match status" value="1"/>
</dbReference>
<organism evidence="4 5">
    <name type="scientific">Hibiscus sabdariffa</name>
    <name type="common">roselle</name>
    <dbReference type="NCBI Taxonomy" id="183260"/>
    <lineage>
        <taxon>Eukaryota</taxon>
        <taxon>Viridiplantae</taxon>
        <taxon>Streptophyta</taxon>
        <taxon>Embryophyta</taxon>
        <taxon>Tracheophyta</taxon>
        <taxon>Spermatophyta</taxon>
        <taxon>Magnoliopsida</taxon>
        <taxon>eudicotyledons</taxon>
        <taxon>Gunneridae</taxon>
        <taxon>Pentapetalae</taxon>
        <taxon>rosids</taxon>
        <taxon>malvids</taxon>
        <taxon>Malvales</taxon>
        <taxon>Malvaceae</taxon>
        <taxon>Malvoideae</taxon>
        <taxon>Hibiscus</taxon>
    </lineage>
</organism>
<name>A0ABR2SME2_9ROSI</name>
<dbReference type="InterPro" id="IPR038538">
    <property type="entry name" value="MTERF_sf"/>
</dbReference>
<keyword evidence="3" id="KW-0809">Transit peptide</keyword>
<dbReference type="Proteomes" id="UP001396334">
    <property type="component" value="Unassembled WGS sequence"/>
</dbReference>
<evidence type="ECO:0000256" key="3">
    <source>
        <dbReference type="ARBA" id="ARBA00022946"/>
    </source>
</evidence>
<keyword evidence="2" id="KW-0806">Transcription termination</keyword>
<evidence type="ECO:0000256" key="1">
    <source>
        <dbReference type="ARBA" id="ARBA00007692"/>
    </source>
</evidence>
<gene>
    <name evidence="4" type="ORF">V6N11_039264</name>
</gene>
<keyword evidence="5" id="KW-1185">Reference proteome</keyword>
<dbReference type="PANTHER" id="PTHR13068">
    <property type="entry name" value="CGI-12 PROTEIN-RELATED"/>
    <property type="match status" value="1"/>
</dbReference>
<sequence>MAPPLIRSLISLSLKKSSPFQNPISCFSISVVFFSASATQDSRSSFSLADHLIQKHSFSPEIAVKTASSLAFVKDPRKCDNVISFLKESGFSKSHIEEALKRKPNLLNSNIEKTIKPKFKIFRDLGFSTTDFADLIAARPSVLSRSLDDRIVPSILALKRVLGSDADVVKLLKTLSWFLEFDLQKTMMPNIEYLKSCGISSSKIFSFLFPYSRFFLHKPEAIKQFVKRADAMGADRKSNMFLHAVRTLSSMSEANLEQKLKLFRKLGFSEDDIKSTFRKTPQVFSVSERKIKEICDFLLIRKNVDVSLIISQPLVFSYSLEHRLKPRLLVIEILQSKNLLTRKVGPATIFKMPEKMFREKYVRPYLKELENVSSMDVVGVFLLNK</sequence>
<evidence type="ECO:0000313" key="4">
    <source>
        <dbReference type="EMBL" id="KAK9026425.1"/>
    </source>
</evidence>
<dbReference type="SMART" id="SM00733">
    <property type="entry name" value="Mterf"/>
    <property type="match status" value="6"/>
</dbReference>
<dbReference type="Pfam" id="PF02536">
    <property type="entry name" value="mTERF"/>
    <property type="match status" value="2"/>
</dbReference>
<evidence type="ECO:0000313" key="5">
    <source>
        <dbReference type="Proteomes" id="UP001396334"/>
    </source>
</evidence>
<dbReference type="InterPro" id="IPR003690">
    <property type="entry name" value="MTERF"/>
</dbReference>
<comment type="caution">
    <text evidence="4">The sequence shown here is derived from an EMBL/GenBank/DDBJ whole genome shotgun (WGS) entry which is preliminary data.</text>
</comment>
<keyword evidence="2" id="KW-0804">Transcription</keyword>
<reference evidence="4 5" key="1">
    <citation type="journal article" date="2024" name="G3 (Bethesda)">
        <title>Genome assembly of Hibiscus sabdariffa L. provides insights into metabolisms of medicinal natural products.</title>
        <authorList>
            <person name="Kim T."/>
        </authorList>
    </citation>
    <scope>NUCLEOTIDE SEQUENCE [LARGE SCALE GENOMIC DNA]</scope>
    <source>
        <strain evidence="4">TK-2024</strain>
        <tissue evidence="4">Old leaves</tissue>
    </source>
</reference>
<proteinExistence type="inferred from homology"/>
<evidence type="ECO:0000256" key="2">
    <source>
        <dbReference type="ARBA" id="ARBA00022472"/>
    </source>
</evidence>